<keyword evidence="3" id="KW-1185">Reference proteome</keyword>
<reference evidence="2 3" key="2">
    <citation type="submission" date="2020-07" db="EMBL/GenBank/DDBJ databases">
        <title>Genome assembly of wild tea tree DASZ reveals pedigree and selection history of tea varieties.</title>
        <authorList>
            <person name="Zhang W."/>
        </authorList>
    </citation>
    <scope>NUCLEOTIDE SEQUENCE [LARGE SCALE GENOMIC DNA]</scope>
    <source>
        <strain evidence="3">cv. G240</strain>
        <tissue evidence="2">Leaf</tissue>
    </source>
</reference>
<feature type="region of interest" description="Disordered" evidence="1">
    <location>
        <begin position="93"/>
        <end position="144"/>
    </location>
</feature>
<reference evidence="3" key="1">
    <citation type="journal article" date="2020" name="Nat. Commun.">
        <title>Genome assembly of wild tea tree DASZ reveals pedigree and selection history of tea varieties.</title>
        <authorList>
            <person name="Zhang W."/>
            <person name="Zhang Y."/>
            <person name="Qiu H."/>
            <person name="Guo Y."/>
            <person name="Wan H."/>
            <person name="Zhang X."/>
            <person name="Scossa F."/>
            <person name="Alseekh S."/>
            <person name="Zhang Q."/>
            <person name="Wang P."/>
            <person name="Xu L."/>
            <person name="Schmidt M.H."/>
            <person name="Jia X."/>
            <person name="Li D."/>
            <person name="Zhu A."/>
            <person name="Guo F."/>
            <person name="Chen W."/>
            <person name="Ni D."/>
            <person name="Usadel B."/>
            <person name="Fernie A.R."/>
            <person name="Wen W."/>
        </authorList>
    </citation>
    <scope>NUCLEOTIDE SEQUENCE [LARGE SCALE GENOMIC DNA]</scope>
    <source>
        <strain evidence="3">cv. G240</strain>
    </source>
</reference>
<gene>
    <name evidence="2" type="ORF">HYC85_029412</name>
</gene>
<proteinExistence type="predicted"/>
<dbReference type="AlphaFoldDB" id="A0A7J7FZ78"/>
<evidence type="ECO:0000313" key="3">
    <source>
        <dbReference type="Proteomes" id="UP000593564"/>
    </source>
</evidence>
<evidence type="ECO:0000313" key="2">
    <source>
        <dbReference type="EMBL" id="KAF5933241.1"/>
    </source>
</evidence>
<name>A0A7J7FZ78_CAMSI</name>
<accession>A0A7J7FZ78</accession>
<dbReference type="Proteomes" id="UP000593564">
    <property type="component" value="Unassembled WGS sequence"/>
</dbReference>
<sequence length="144" mass="15600">MGIKPYVVPVKVHSGILTFTFQALTFAKVPDAGNPDSVPKATCPSSPELSRLGSLGTIGEGCQNLRTASLGAGRHHRLDEIATGSRPKHALFKDNKERGWPSPSWDFKASSSPLKSLKISVVKRPQHQNPGVHTKGHKMRPFKA</sequence>
<comment type="caution">
    <text evidence="2">The sequence shown here is derived from an EMBL/GenBank/DDBJ whole genome shotgun (WGS) entry which is preliminary data.</text>
</comment>
<protein>
    <submittedName>
        <fullName evidence="2">Uncharacterized protein</fullName>
    </submittedName>
</protein>
<organism evidence="2 3">
    <name type="scientific">Camellia sinensis</name>
    <name type="common">Tea plant</name>
    <name type="synonym">Thea sinensis</name>
    <dbReference type="NCBI Taxonomy" id="4442"/>
    <lineage>
        <taxon>Eukaryota</taxon>
        <taxon>Viridiplantae</taxon>
        <taxon>Streptophyta</taxon>
        <taxon>Embryophyta</taxon>
        <taxon>Tracheophyta</taxon>
        <taxon>Spermatophyta</taxon>
        <taxon>Magnoliopsida</taxon>
        <taxon>eudicotyledons</taxon>
        <taxon>Gunneridae</taxon>
        <taxon>Pentapetalae</taxon>
        <taxon>asterids</taxon>
        <taxon>Ericales</taxon>
        <taxon>Theaceae</taxon>
        <taxon>Camellia</taxon>
    </lineage>
</organism>
<feature type="compositionally biased region" description="Basic residues" evidence="1">
    <location>
        <begin position="134"/>
        <end position="144"/>
    </location>
</feature>
<dbReference type="EMBL" id="JACBKZ010000014">
    <property type="protein sequence ID" value="KAF5933241.1"/>
    <property type="molecule type" value="Genomic_DNA"/>
</dbReference>
<evidence type="ECO:0000256" key="1">
    <source>
        <dbReference type="SAM" id="MobiDB-lite"/>
    </source>
</evidence>